<keyword evidence="2" id="KW-0503">Monooxygenase</keyword>
<evidence type="ECO:0000313" key="3">
    <source>
        <dbReference type="Proteomes" id="UP000604475"/>
    </source>
</evidence>
<dbReference type="PANTHER" id="PTHR33336">
    <property type="entry name" value="QUINOL MONOOXYGENASE YGIN-RELATED"/>
    <property type="match status" value="1"/>
</dbReference>
<comment type="caution">
    <text evidence="2">The sequence shown here is derived from an EMBL/GenBank/DDBJ whole genome shotgun (WGS) entry which is preliminary data.</text>
</comment>
<dbReference type="Proteomes" id="UP000604475">
    <property type="component" value="Unassembled WGS sequence"/>
</dbReference>
<evidence type="ECO:0000259" key="1">
    <source>
        <dbReference type="Pfam" id="PF03992"/>
    </source>
</evidence>
<keyword evidence="2" id="KW-0560">Oxidoreductase</keyword>
<reference evidence="2" key="1">
    <citation type="submission" date="2020-12" db="EMBL/GenBank/DDBJ databases">
        <title>Genomic characterization of non-nitrogen-fixing Frankia strains.</title>
        <authorList>
            <person name="Carlos-Shanley C."/>
            <person name="Guerra T."/>
            <person name="Hahn D."/>
        </authorList>
    </citation>
    <scope>NUCLEOTIDE SEQUENCE</scope>
    <source>
        <strain evidence="2">CN6</strain>
    </source>
</reference>
<keyword evidence="3" id="KW-1185">Reference proteome</keyword>
<organism evidence="2 3">
    <name type="scientific">Frankia nepalensis</name>
    <dbReference type="NCBI Taxonomy" id="1836974"/>
    <lineage>
        <taxon>Bacteria</taxon>
        <taxon>Bacillati</taxon>
        <taxon>Actinomycetota</taxon>
        <taxon>Actinomycetes</taxon>
        <taxon>Frankiales</taxon>
        <taxon>Frankiaceae</taxon>
        <taxon>Frankia</taxon>
    </lineage>
</organism>
<dbReference type="Gene3D" id="3.30.70.100">
    <property type="match status" value="1"/>
</dbReference>
<dbReference type="SUPFAM" id="SSF54909">
    <property type="entry name" value="Dimeric alpha+beta barrel"/>
    <property type="match status" value="1"/>
</dbReference>
<dbReference type="Pfam" id="PF03992">
    <property type="entry name" value="ABM"/>
    <property type="match status" value="1"/>
</dbReference>
<dbReference type="EMBL" id="JAEACQ010000146">
    <property type="protein sequence ID" value="MBL7626669.1"/>
    <property type="molecule type" value="Genomic_DNA"/>
</dbReference>
<accession>A0A937UKC1</accession>
<protein>
    <submittedName>
        <fullName evidence="2">Antibiotic biosynthesis monooxygenase</fullName>
    </submittedName>
</protein>
<name>A0A937UKC1_9ACTN</name>
<evidence type="ECO:0000313" key="2">
    <source>
        <dbReference type="EMBL" id="MBL7626669.1"/>
    </source>
</evidence>
<dbReference type="AlphaFoldDB" id="A0A937UKC1"/>
<dbReference type="PANTHER" id="PTHR33336:SF15">
    <property type="entry name" value="ABM DOMAIN-CONTAINING PROTEIN"/>
    <property type="match status" value="1"/>
</dbReference>
<sequence length="103" mass="10957">MMIMVATVFPKPSHVDDVRRVMLDAAPRVQHEPGCRLGAVHEAPGKFVLIEEWADEAALAAHAGSLAVTELLGRLDGLVDGEVGIDVLTPLPTGDPDRGTIRP</sequence>
<dbReference type="InterPro" id="IPR050744">
    <property type="entry name" value="AI-2_Isomerase_LsrG"/>
</dbReference>
<gene>
    <name evidence="2" type="ORF">I7412_05705</name>
</gene>
<dbReference type="RefSeq" id="WP_203001936.1">
    <property type="nucleotide sequence ID" value="NZ_JADWYU010000205.1"/>
</dbReference>
<dbReference type="InterPro" id="IPR007138">
    <property type="entry name" value="ABM_dom"/>
</dbReference>
<proteinExistence type="predicted"/>
<dbReference type="InterPro" id="IPR011008">
    <property type="entry name" value="Dimeric_a/b-barrel"/>
</dbReference>
<feature type="domain" description="ABM" evidence="1">
    <location>
        <begin position="1"/>
        <end position="68"/>
    </location>
</feature>
<dbReference type="GO" id="GO:0004497">
    <property type="term" value="F:monooxygenase activity"/>
    <property type="evidence" value="ECO:0007669"/>
    <property type="project" value="UniProtKB-KW"/>
</dbReference>